<accession>A0AA97D8U8</accession>
<organism evidence="1 2">
    <name type="scientific">Caproicibacterium argilliputei</name>
    <dbReference type="NCBI Taxonomy" id="3030016"/>
    <lineage>
        <taxon>Bacteria</taxon>
        <taxon>Bacillati</taxon>
        <taxon>Bacillota</taxon>
        <taxon>Clostridia</taxon>
        <taxon>Eubacteriales</taxon>
        <taxon>Oscillospiraceae</taxon>
        <taxon>Caproicibacterium</taxon>
    </lineage>
</organism>
<evidence type="ECO:0000313" key="2">
    <source>
        <dbReference type="Proteomes" id="UP001300604"/>
    </source>
</evidence>
<protein>
    <submittedName>
        <fullName evidence="1">Type III-B CRISPR module-associated Cmr3 family protein</fullName>
    </submittedName>
</protein>
<dbReference type="AlphaFoldDB" id="A0AA97D8U8"/>
<proteinExistence type="predicted"/>
<dbReference type="EMBL" id="CP135996">
    <property type="protein sequence ID" value="WOC31812.1"/>
    <property type="molecule type" value="Genomic_DNA"/>
</dbReference>
<gene>
    <name evidence="1" type="ORF">PXC00_11525</name>
</gene>
<reference evidence="2" key="3">
    <citation type="submission" date="2024-06" db="EMBL/GenBank/DDBJ databases">
        <authorList>
            <person name="Zeng C."/>
        </authorList>
    </citation>
    <scope>NUCLEOTIDE SEQUENCE [LARGE SCALE GENOMIC DNA]</scope>
    <source>
        <strain evidence="2">ZCY20-5</strain>
    </source>
</reference>
<dbReference type="Pfam" id="PF09700">
    <property type="entry name" value="Cas_Cmr3"/>
    <property type="match status" value="1"/>
</dbReference>
<sequence>MINKVIFIKLTPLEPYFLGGERVFEIGEQNTHYYIRSLDVPTQTTLFGVLRFMMMSDTRKKSSNEKYADKPRLNNAGSTSFNLLDNSKSFGCIEKISPLYIVDNDNKLYIPTPSDHNSNSNVGDDGKIIYTPFKTDSDYYKEVETTDGLKKFPEDYNAKRGNIGGWMRVDNGEICMDLLKSVPRVGIYKKGDIEAFFKREYKMLKKGFSFGFFAYFDENKRGAQTGEYIKQKIVYLGQGKSPFSVDTYGDVDENIFSEPTDKTKELLQPHILYAQSDLYLNEIYENVRDFYKNFCFVNAETKDFRGFVTDFTKTDIKNRFKRYSMTIKLIKAGSIFYAKKNTDLIKKFDTSHAKIAGFNNIIFKGENL</sequence>
<dbReference type="RefSeq" id="WP_275846768.1">
    <property type="nucleotide sequence ID" value="NZ_CP135996.1"/>
</dbReference>
<reference evidence="1 2" key="1">
    <citation type="submission" date="2024-06" db="EMBL/GenBank/DDBJ databases">
        <title>Caproicibacterium argilliputei sp. nov, a novel caproic acid producing anaerobic bacterium isolated from pit mud.</title>
        <authorList>
            <person name="Xia S."/>
        </authorList>
    </citation>
    <scope>NUCLEOTIDE SEQUENCE [LARGE SCALE GENOMIC DNA]</scope>
    <source>
        <strain evidence="1 2">ZCY20-5</strain>
    </source>
</reference>
<name>A0AA97D8U8_9FIRM</name>
<reference evidence="2" key="2">
    <citation type="submission" date="2024-06" db="EMBL/GenBank/DDBJ databases">
        <title>Caproicibacterium argilliputei sp. nov, a novel caproic acid producing anaerobic bacterium isolated from pit mud.</title>
        <authorList>
            <person name="Zeng C."/>
        </authorList>
    </citation>
    <scope>NUCLEOTIDE SEQUENCE [LARGE SCALE GENOMIC DNA]</scope>
    <source>
        <strain evidence="2">ZCY20-5</strain>
    </source>
</reference>
<keyword evidence="2" id="KW-1185">Reference proteome</keyword>
<dbReference type="Proteomes" id="UP001300604">
    <property type="component" value="Chromosome"/>
</dbReference>
<dbReference type="KEGG" id="carl:PXC00_11525"/>
<dbReference type="InterPro" id="IPR019117">
    <property type="entry name" value="CRISPR-assoc_protein_Cmr3"/>
</dbReference>
<evidence type="ECO:0000313" key="1">
    <source>
        <dbReference type="EMBL" id="WOC31812.1"/>
    </source>
</evidence>